<evidence type="ECO:0000256" key="1">
    <source>
        <dbReference type="ARBA" id="ARBA00009437"/>
    </source>
</evidence>
<sequence length="302" mass="32485">MNALLLWDDARVFLAIARSGTLSGAALALDMGIATVSRRLDRLESALGLPLFSRHQHGYRLTDDGDALLARAEALEHAGHAFGEAGQQQGQVAGCVRLATADNLANPLIIPSLARLFAIHPDLRVELVTGVQTVNLHRRDADLAVRMVKPDAGNVTIKRLGTLGFGLYGASSYVDSRRPGTDAASLDEDAFIGWGESHSHLPAAKWIARMLRGRPCRVETNTLSAQLAAATAGLGLAVLPHYLAKKTDLVCLLPELGVDQPIWLVIHTDLAHSRRVRAVADHLIQLFEEAESALHPFPLGVL</sequence>
<protein>
    <submittedName>
        <fullName evidence="6">LysR family transcriptional regulator</fullName>
    </submittedName>
</protein>
<dbReference type="InterPro" id="IPR005119">
    <property type="entry name" value="LysR_subst-bd"/>
</dbReference>
<dbReference type="AlphaFoldDB" id="A0A3L0W5X8"/>
<dbReference type="Pfam" id="PF00126">
    <property type="entry name" value="HTH_1"/>
    <property type="match status" value="1"/>
</dbReference>
<gene>
    <name evidence="6" type="ORF">D9F05_08535</name>
</gene>
<evidence type="ECO:0000256" key="2">
    <source>
        <dbReference type="ARBA" id="ARBA00023015"/>
    </source>
</evidence>
<dbReference type="Gene3D" id="3.40.190.290">
    <property type="match status" value="1"/>
</dbReference>
<comment type="caution">
    <text evidence="6">The sequence shown here is derived from an EMBL/GenBank/DDBJ whole genome shotgun (WGS) entry which is preliminary data.</text>
</comment>
<proteinExistence type="inferred from homology"/>
<reference evidence="6" key="1">
    <citation type="submission" date="2018-10" db="EMBL/GenBank/DDBJ databases">
        <authorList>
            <consortium name="NARMS: The National Antimicrobial Resistance Monitoring System"/>
        </authorList>
    </citation>
    <scope>NUCLEOTIDE SEQUENCE [LARGE SCALE GENOMIC DNA]</scope>
    <source>
        <strain evidence="6">CVM N17EC0388</strain>
    </source>
</reference>
<accession>A0A3L0W5X8</accession>
<dbReference type="SUPFAM" id="SSF46785">
    <property type="entry name" value="Winged helix' DNA-binding domain"/>
    <property type="match status" value="1"/>
</dbReference>
<keyword evidence="3" id="KW-0238">DNA-binding</keyword>
<dbReference type="InterPro" id="IPR036390">
    <property type="entry name" value="WH_DNA-bd_sf"/>
</dbReference>
<feature type="domain" description="HTH lysR-type" evidence="5">
    <location>
        <begin position="5"/>
        <end position="62"/>
    </location>
</feature>
<keyword evidence="4" id="KW-0804">Transcription</keyword>
<dbReference type="InterPro" id="IPR000847">
    <property type="entry name" value="LysR_HTH_N"/>
</dbReference>
<dbReference type="Gene3D" id="1.10.10.10">
    <property type="entry name" value="Winged helix-like DNA-binding domain superfamily/Winged helix DNA-binding domain"/>
    <property type="match status" value="1"/>
</dbReference>
<evidence type="ECO:0000256" key="4">
    <source>
        <dbReference type="ARBA" id="ARBA00023163"/>
    </source>
</evidence>
<dbReference type="SUPFAM" id="SSF53850">
    <property type="entry name" value="Periplasmic binding protein-like II"/>
    <property type="match status" value="1"/>
</dbReference>
<dbReference type="GO" id="GO:0003700">
    <property type="term" value="F:DNA-binding transcription factor activity"/>
    <property type="evidence" value="ECO:0007669"/>
    <property type="project" value="InterPro"/>
</dbReference>
<dbReference type="EMBL" id="RNRV01000011">
    <property type="protein sequence ID" value="MHO04415.1"/>
    <property type="molecule type" value="Genomic_DNA"/>
</dbReference>
<evidence type="ECO:0000256" key="3">
    <source>
        <dbReference type="ARBA" id="ARBA00023125"/>
    </source>
</evidence>
<dbReference type="Pfam" id="PF03466">
    <property type="entry name" value="LysR_substrate"/>
    <property type="match status" value="1"/>
</dbReference>
<keyword evidence="2" id="KW-0805">Transcription regulation</keyword>
<dbReference type="GO" id="GO:0003677">
    <property type="term" value="F:DNA binding"/>
    <property type="evidence" value="ECO:0007669"/>
    <property type="project" value="UniProtKB-KW"/>
</dbReference>
<organism evidence="6">
    <name type="scientific">Escherichia coli</name>
    <dbReference type="NCBI Taxonomy" id="562"/>
    <lineage>
        <taxon>Bacteria</taxon>
        <taxon>Pseudomonadati</taxon>
        <taxon>Pseudomonadota</taxon>
        <taxon>Gammaproteobacteria</taxon>
        <taxon>Enterobacterales</taxon>
        <taxon>Enterobacteriaceae</taxon>
        <taxon>Escherichia</taxon>
    </lineage>
</organism>
<dbReference type="PROSITE" id="PS50931">
    <property type="entry name" value="HTH_LYSR"/>
    <property type="match status" value="1"/>
</dbReference>
<dbReference type="PANTHER" id="PTHR30579:SF3">
    <property type="entry name" value="TRANSCRIPTIONAL REGULATORY PROTEIN"/>
    <property type="match status" value="1"/>
</dbReference>
<dbReference type="InterPro" id="IPR050176">
    <property type="entry name" value="LTTR"/>
</dbReference>
<name>A0A3L0W5X8_ECOLX</name>
<evidence type="ECO:0000313" key="6">
    <source>
        <dbReference type="EMBL" id="MHO04415.1"/>
    </source>
</evidence>
<comment type="similarity">
    <text evidence="1">Belongs to the LysR transcriptional regulatory family.</text>
</comment>
<dbReference type="InterPro" id="IPR036388">
    <property type="entry name" value="WH-like_DNA-bd_sf"/>
</dbReference>
<dbReference type="PANTHER" id="PTHR30579">
    <property type="entry name" value="TRANSCRIPTIONAL REGULATOR"/>
    <property type="match status" value="1"/>
</dbReference>
<evidence type="ECO:0000259" key="5">
    <source>
        <dbReference type="PROSITE" id="PS50931"/>
    </source>
</evidence>